<protein>
    <submittedName>
        <fullName evidence="1">Uncharacterized protein</fullName>
    </submittedName>
</protein>
<dbReference type="EMBL" id="ASHM01020537">
    <property type="protein sequence ID" value="PNY01784.1"/>
    <property type="molecule type" value="Genomic_DNA"/>
</dbReference>
<proteinExistence type="predicted"/>
<organism evidence="1 2">
    <name type="scientific">Trifolium pratense</name>
    <name type="common">Red clover</name>
    <dbReference type="NCBI Taxonomy" id="57577"/>
    <lineage>
        <taxon>Eukaryota</taxon>
        <taxon>Viridiplantae</taxon>
        <taxon>Streptophyta</taxon>
        <taxon>Embryophyta</taxon>
        <taxon>Tracheophyta</taxon>
        <taxon>Spermatophyta</taxon>
        <taxon>Magnoliopsida</taxon>
        <taxon>eudicotyledons</taxon>
        <taxon>Gunneridae</taxon>
        <taxon>Pentapetalae</taxon>
        <taxon>rosids</taxon>
        <taxon>fabids</taxon>
        <taxon>Fabales</taxon>
        <taxon>Fabaceae</taxon>
        <taxon>Papilionoideae</taxon>
        <taxon>50 kb inversion clade</taxon>
        <taxon>NPAAA clade</taxon>
        <taxon>Hologalegina</taxon>
        <taxon>IRL clade</taxon>
        <taxon>Trifolieae</taxon>
        <taxon>Trifolium</taxon>
    </lineage>
</organism>
<gene>
    <name evidence="1" type="ORF">L195_g025085</name>
</gene>
<dbReference type="STRING" id="57577.A0A2K3NFH1"/>
<reference evidence="1 2" key="2">
    <citation type="journal article" date="2017" name="Front. Plant Sci.">
        <title>Gene Classification and Mining of Molecular Markers Useful in Red Clover (Trifolium pratense) Breeding.</title>
        <authorList>
            <person name="Istvanek J."/>
            <person name="Dluhosova J."/>
            <person name="Dluhos P."/>
            <person name="Patkova L."/>
            <person name="Nedelnik J."/>
            <person name="Repkova J."/>
        </authorList>
    </citation>
    <scope>NUCLEOTIDE SEQUENCE [LARGE SCALE GENOMIC DNA]</scope>
    <source>
        <strain evidence="2">cv. Tatra</strain>
        <tissue evidence="1">Young leaves</tissue>
    </source>
</reference>
<dbReference type="PANTHER" id="PTHR36031:SF1">
    <property type="entry name" value="F21O3.15 PROTEIN"/>
    <property type="match status" value="1"/>
</dbReference>
<accession>A0A2K3NFH1</accession>
<name>A0A2K3NFH1_TRIPR</name>
<dbReference type="AlphaFoldDB" id="A0A2K3NFH1"/>
<reference evidence="1 2" key="1">
    <citation type="journal article" date="2014" name="Am. J. Bot.">
        <title>Genome assembly and annotation for red clover (Trifolium pratense; Fabaceae).</title>
        <authorList>
            <person name="Istvanek J."/>
            <person name="Jaros M."/>
            <person name="Krenek A."/>
            <person name="Repkova J."/>
        </authorList>
    </citation>
    <scope>NUCLEOTIDE SEQUENCE [LARGE SCALE GENOMIC DNA]</scope>
    <source>
        <strain evidence="2">cv. Tatra</strain>
        <tissue evidence="1">Young leaves</tissue>
    </source>
</reference>
<evidence type="ECO:0000313" key="1">
    <source>
        <dbReference type="EMBL" id="PNY01784.1"/>
    </source>
</evidence>
<sequence>MELYNELRENWERLYWDEGYSNKLARDHANYESAEDDDEDFSPYRNRRPPMEYNKDLNFVRDRKSDKFDTWEKVNLIRDKFEYDRERRMREKG</sequence>
<dbReference type="ExpressionAtlas" id="A0A2K3NFH1">
    <property type="expression patterns" value="baseline"/>
</dbReference>
<dbReference type="PANTHER" id="PTHR36031">
    <property type="entry name" value="F21O3.15 PROTEIN"/>
    <property type="match status" value="1"/>
</dbReference>
<dbReference type="Proteomes" id="UP000236291">
    <property type="component" value="Unassembled WGS sequence"/>
</dbReference>
<comment type="caution">
    <text evidence="1">The sequence shown here is derived from an EMBL/GenBank/DDBJ whole genome shotgun (WGS) entry which is preliminary data.</text>
</comment>
<evidence type="ECO:0000313" key="2">
    <source>
        <dbReference type="Proteomes" id="UP000236291"/>
    </source>
</evidence>